<gene>
    <name evidence="7" type="primary">mshA</name>
    <name evidence="10" type="ORF">BKA23_0400</name>
</gene>
<dbReference type="GO" id="GO:0102710">
    <property type="term" value="F:D-inositol-3-phosphate glycosyltransferase activity"/>
    <property type="evidence" value="ECO:0007669"/>
    <property type="project" value="UniProtKB-EC"/>
</dbReference>
<evidence type="ECO:0000256" key="7">
    <source>
        <dbReference type="HAMAP-Rule" id="MF_01695"/>
    </source>
</evidence>
<feature type="binding site" evidence="7">
    <location>
        <position position="89"/>
    </location>
    <ligand>
        <name>1D-myo-inositol 3-phosphate</name>
        <dbReference type="ChEBI" id="CHEBI:58401"/>
    </ligand>
</feature>
<dbReference type="PANTHER" id="PTHR12526:SF510">
    <property type="entry name" value="D-INOSITOL 3-PHOSPHATE GLYCOSYLTRANSFERASE"/>
    <property type="match status" value="1"/>
</dbReference>
<dbReference type="GO" id="GO:0008375">
    <property type="term" value="F:acetylglucosaminyltransferase activity"/>
    <property type="evidence" value="ECO:0007669"/>
    <property type="project" value="UniProtKB-UniRule"/>
</dbReference>
<dbReference type="Proteomes" id="UP000318297">
    <property type="component" value="Unassembled WGS sequence"/>
</dbReference>
<keyword evidence="4 7" id="KW-0479">Metal-binding</keyword>
<feature type="binding site" evidence="7">
    <location>
        <position position="318"/>
    </location>
    <ligand>
        <name>Mg(2+)</name>
        <dbReference type="ChEBI" id="CHEBI:18420"/>
    </ligand>
</feature>
<feature type="binding site" evidence="7">
    <location>
        <position position="316"/>
    </location>
    <ligand>
        <name>Mg(2+)</name>
        <dbReference type="ChEBI" id="CHEBI:18420"/>
    </ligand>
</feature>
<dbReference type="Gene3D" id="3.40.50.2000">
    <property type="entry name" value="Glycogen Phosphorylase B"/>
    <property type="match status" value="2"/>
</dbReference>
<feature type="binding site" evidence="7">
    <location>
        <position position="122"/>
    </location>
    <ligand>
        <name>1D-myo-inositol 3-phosphate</name>
        <dbReference type="ChEBI" id="CHEBI:58401"/>
    </ligand>
</feature>
<keyword evidence="11" id="KW-1185">Reference proteome</keyword>
<evidence type="ECO:0000256" key="3">
    <source>
        <dbReference type="ARBA" id="ARBA00022679"/>
    </source>
</evidence>
<evidence type="ECO:0000256" key="5">
    <source>
        <dbReference type="ARBA" id="ARBA00022842"/>
    </source>
</evidence>
<dbReference type="GO" id="GO:0000287">
    <property type="term" value="F:magnesium ion binding"/>
    <property type="evidence" value="ECO:0007669"/>
    <property type="project" value="UniProtKB-UniRule"/>
</dbReference>
<feature type="binding site" evidence="7">
    <location>
        <position position="166"/>
    </location>
    <ligand>
        <name>1D-myo-inositol 3-phosphate</name>
        <dbReference type="ChEBI" id="CHEBI:58401"/>
    </ligand>
</feature>
<feature type="binding site" evidence="7">
    <location>
        <position position="306"/>
    </location>
    <ligand>
        <name>UDP-N-acetyl-alpha-D-glucosamine</name>
        <dbReference type="ChEBI" id="CHEBI:57705"/>
    </ligand>
</feature>
<dbReference type="AlphaFoldDB" id="A0A561E7P2"/>
<feature type="domain" description="Glycosyl transferase family 1" evidence="8">
    <location>
        <begin position="219"/>
        <end position="392"/>
    </location>
</feature>
<organism evidence="10 11">
    <name type="scientific">Rudaeicoccus suwonensis</name>
    <dbReference type="NCBI Taxonomy" id="657409"/>
    <lineage>
        <taxon>Bacteria</taxon>
        <taxon>Bacillati</taxon>
        <taxon>Actinomycetota</taxon>
        <taxon>Actinomycetes</taxon>
        <taxon>Micrococcales</taxon>
        <taxon>Dermacoccaceae</taxon>
        <taxon>Rudaeicoccus</taxon>
    </lineage>
</organism>
<dbReference type="InterPro" id="IPR017814">
    <property type="entry name" value="Mycothiol_biosynthesis_MshA"/>
</dbReference>
<feature type="binding site" evidence="7">
    <location>
        <position position="20"/>
    </location>
    <ligand>
        <name>1D-myo-inositol 3-phosphate</name>
        <dbReference type="ChEBI" id="CHEBI:58401"/>
    </ligand>
</feature>
<evidence type="ECO:0000259" key="8">
    <source>
        <dbReference type="Pfam" id="PF00534"/>
    </source>
</evidence>
<protein>
    <recommendedName>
        <fullName evidence="7">D-inositol-3-phosphate glycosyltransferase</fullName>
        <ecNumber evidence="7">2.4.1.250</ecNumber>
    </recommendedName>
    <alternativeName>
        <fullName evidence="7">N-acetylglucosamine-inositol-phosphate N-acetylglucosaminyltransferase</fullName>
        <shortName evidence="7">GlcNAc-Ins-P N-acetylglucosaminyltransferase</shortName>
    </alternativeName>
</protein>
<feature type="binding site" evidence="7">
    <location>
        <begin position="26"/>
        <end position="27"/>
    </location>
    <ligand>
        <name>UDP-N-acetyl-alpha-D-glucosamine</name>
        <dbReference type="ChEBI" id="CHEBI:57705"/>
    </ligand>
</feature>
<keyword evidence="5 7" id="KW-0460">Magnesium</keyword>
<feature type="binding site" evidence="7">
    <location>
        <position position="240"/>
    </location>
    <ligand>
        <name>UDP-N-acetyl-alpha-D-glucosamine</name>
        <dbReference type="ChEBI" id="CHEBI:57705"/>
    </ligand>
</feature>
<feature type="binding site" evidence="7">
    <location>
        <position position="315"/>
    </location>
    <ligand>
        <name>Mg(2+)</name>
        <dbReference type="ChEBI" id="CHEBI:18420"/>
    </ligand>
</feature>
<comment type="subunit">
    <text evidence="7">Homodimer.</text>
</comment>
<comment type="similarity">
    <text evidence="1 7">Belongs to the glycosyltransferase group 1 family. MshA subfamily.</text>
</comment>
<dbReference type="InterPro" id="IPR028098">
    <property type="entry name" value="Glyco_trans_4-like_N"/>
</dbReference>
<comment type="function">
    <text evidence="7">Catalyzes the transfer of a N-acetyl-glucosamine moiety to 1D-myo-inositol 3-phosphate to produce 1D-myo-inositol 2-acetamido-2-deoxy-glucopyranoside 3-phosphate in the mycothiol biosynthesis pathway.</text>
</comment>
<dbReference type="EMBL" id="VIVQ01000001">
    <property type="protein sequence ID" value="TWE11621.1"/>
    <property type="molecule type" value="Genomic_DNA"/>
</dbReference>
<accession>A0A561E7P2</accession>
<evidence type="ECO:0000256" key="6">
    <source>
        <dbReference type="ARBA" id="ARBA00048131"/>
    </source>
</evidence>
<feature type="binding site" evidence="7">
    <location>
        <position position="342"/>
    </location>
    <ligand>
        <name>Mg(2+)</name>
        <dbReference type="ChEBI" id="CHEBI:18420"/>
    </ligand>
</feature>
<name>A0A561E7P2_9MICO</name>
<feature type="binding site" evidence="7">
    <location>
        <position position="34"/>
    </location>
    <ligand>
        <name>UDP-N-acetyl-alpha-D-glucosamine</name>
        <dbReference type="ChEBI" id="CHEBI:57705"/>
    </ligand>
</feature>
<dbReference type="CDD" id="cd03800">
    <property type="entry name" value="GT4_sucrose_synthase"/>
    <property type="match status" value="1"/>
</dbReference>
<feature type="domain" description="Glycosyltransferase subfamily 4-like N-terminal" evidence="9">
    <location>
        <begin position="33"/>
        <end position="208"/>
    </location>
</feature>
<dbReference type="NCBIfam" id="TIGR03449">
    <property type="entry name" value="mycothiol_MshA"/>
    <property type="match status" value="1"/>
</dbReference>
<evidence type="ECO:0000256" key="2">
    <source>
        <dbReference type="ARBA" id="ARBA00022676"/>
    </source>
</evidence>
<feature type="binding site" evidence="7">
    <location>
        <begin position="31"/>
        <end position="36"/>
    </location>
    <ligand>
        <name>1D-myo-inositol 3-phosphate</name>
        <dbReference type="ChEBI" id="CHEBI:58401"/>
    </ligand>
</feature>
<comment type="catalytic activity">
    <reaction evidence="6 7">
        <text>1D-myo-inositol 3-phosphate + UDP-N-acetyl-alpha-D-glucosamine = 1D-myo-inositol 2-acetamido-2-deoxy-alpha-D-glucopyranoside 3-phosphate + UDP + H(+)</text>
        <dbReference type="Rhea" id="RHEA:26188"/>
        <dbReference type="ChEBI" id="CHEBI:15378"/>
        <dbReference type="ChEBI" id="CHEBI:57705"/>
        <dbReference type="ChEBI" id="CHEBI:58223"/>
        <dbReference type="ChEBI" id="CHEBI:58401"/>
        <dbReference type="ChEBI" id="CHEBI:58892"/>
        <dbReference type="EC" id="2.4.1.250"/>
    </reaction>
</comment>
<comment type="caution">
    <text evidence="10">The sequence shown here is derived from an EMBL/GenBank/DDBJ whole genome shotgun (WGS) entry which is preliminary data.</text>
</comment>
<dbReference type="Pfam" id="PF00534">
    <property type="entry name" value="Glycos_transf_1"/>
    <property type="match status" value="1"/>
</dbReference>
<evidence type="ECO:0000313" key="11">
    <source>
        <dbReference type="Proteomes" id="UP000318297"/>
    </source>
</evidence>
<proteinExistence type="inferred from homology"/>
<reference evidence="10 11" key="1">
    <citation type="submission" date="2019-06" db="EMBL/GenBank/DDBJ databases">
        <title>Sequencing the genomes of 1000 actinobacteria strains.</title>
        <authorList>
            <person name="Klenk H.-P."/>
        </authorList>
    </citation>
    <scope>NUCLEOTIDE SEQUENCE [LARGE SCALE GENOMIC DNA]</scope>
    <source>
        <strain evidence="10 11">DSM 19560</strain>
    </source>
</reference>
<feature type="binding site" evidence="7">
    <location>
        <position position="328"/>
    </location>
    <ligand>
        <name>UDP-N-acetyl-alpha-D-glucosamine</name>
        <dbReference type="ChEBI" id="CHEBI:57705"/>
    </ligand>
</feature>
<dbReference type="PANTHER" id="PTHR12526">
    <property type="entry name" value="GLYCOSYLTRANSFERASE"/>
    <property type="match status" value="1"/>
</dbReference>
<dbReference type="SUPFAM" id="SSF53756">
    <property type="entry name" value="UDP-Glycosyltransferase/glycogen phosphorylase"/>
    <property type="match status" value="1"/>
</dbReference>
<evidence type="ECO:0000256" key="1">
    <source>
        <dbReference type="ARBA" id="ARBA00008449"/>
    </source>
</evidence>
<feature type="binding site" evidence="7">
    <location>
        <position position="245"/>
    </location>
    <ligand>
        <name>UDP-N-acetyl-alpha-D-glucosamine</name>
        <dbReference type="ChEBI" id="CHEBI:57705"/>
    </ligand>
</feature>
<keyword evidence="2 7" id="KW-0328">Glycosyltransferase</keyword>
<dbReference type="HAMAP" id="MF_01695">
    <property type="entry name" value="MshA"/>
    <property type="match status" value="1"/>
</dbReference>
<dbReference type="EC" id="2.4.1.250" evidence="7"/>
<dbReference type="InterPro" id="IPR001296">
    <property type="entry name" value="Glyco_trans_1"/>
</dbReference>
<feature type="binding site" evidence="7">
    <location>
        <position position="146"/>
    </location>
    <ligand>
        <name>1D-myo-inositol 3-phosphate</name>
        <dbReference type="ChEBI" id="CHEBI:58401"/>
    </ligand>
</feature>
<evidence type="ECO:0000259" key="9">
    <source>
        <dbReference type="Pfam" id="PF13579"/>
    </source>
</evidence>
<feature type="binding site" evidence="7">
    <location>
        <position position="336"/>
    </location>
    <ligand>
        <name>UDP-N-acetyl-alpha-D-glucosamine</name>
        <dbReference type="ChEBI" id="CHEBI:57705"/>
    </ligand>
</feature>
<dbReference type="GO" id="GO:0010125">
    <property type="term" value="P:mycothiol biosynthetic process"/>
    <property type="evidence" value="ECO:0007669"/>
    <property type="project" value="UniProtKB-UniRule"/>
</dbReference>
<keyword evidence="3 7" id="KW-0808">Transferase</keyword>
<evidence type="ECO:0000256" key="4">
    <source>
        <dbReference type="ARBA" id="ARBA00022723"/>
    </source>
</evidence>
<dbReference type="Pfam" id="PF13579">
    <property type="entry name" value="Glyco_trans_4_4"/>
    <property type="match status" value="1"/>
</dbReference>
<evidence type="ECO:0000313" key="10">
    <source>
        <dbReference type="EMBL" id="TWE11621.1"/>
    </source>
</evidence>
<sequence length="439" mass="46685">MTSPIETQPHVRRVAMISVHTSPLEQPGTGDAGGLNVYVVETAKRLAGKGIDVEIFTRRTSAALAETVQLAPGVLVRHIDAGPYEGLFKDDLPGQLCAFAAGVMRHVAISPEGHYDLVHSHYWLSGQVGWLAADRWQVPLVHTMHTMAKVKNAALASGDRPEPNGREIGEEQVVRAASLLVANTEREARELIDLYGASCARVEVVSPGVDLDTFVPGDKTLAREAVGLPRDAEVVLFVGRIQPLKAPDVLVRAIAQLIEADPARRSRLVLAILGGPSGSGLDRPRSLQQLARDLGIADVVQFAPPVTRAELARWYQAADLLAVPSRSESFGLVALEAQACGTPVVAAAVGGLPMAVADAGVLVDGHDPQAWAAAIGDLLDDDVTRKQLSDNAVRHAATFGWDATTDRLLEIYAHACDHALQTERAANQPILGVHAAPIP</sequence>